<dbReference type="RefSeq" id="XP_001802599.1">
    <property type="nucleotide sequence ID" value="XM_001802547.1"/>
</dbReference>
<gene>
    <name evidence="1" type="ORF">SNOG_12376</name>
</gene>
<evidence type="ECO:0000313" key="1">
    <source>
        <dbReference type="EMBL" id="EAT80189.1"/>
    </source>
</evidence>
<dbReference type="AlphaFoldDB" id="Q0U788"/>
<accession>Q0U788</accession>
<sequence>MNFMSALSSHGFRYSWLSALSLSELTQFLLGIHFRTSQLFNHTFNRLRQLVRSATEKLWKLLQSQEEGVDRSMIVPR</sequence>
<reference evidence="2" key="1">
    <citation type="journal article" date="2007" name="Plant Cell">
        <title>Dothideomycete-plant interactions illuminated by genome sequencing and EST analysis of the wheat pathogen Stagonospora nodorum.</title>
        <authorList>
            <person name="Hane J.K."/>
            <person name="Lowe R.G."/>
            <person name="Solomon P.S."/>
            <person name="Tan K.C."/>
            <person name="Schoch C.L."/>
            <person name="Spatafora J.W."/>
            <person name="Crous P.W."/>
            <person name="Kodira C."/>
            <person name="Birren B.W."/>
            <person name="Galagan J.E."/>
            <person name="Torriani S.F."/>
            <person name="McDonald B.A."/>
            <person name="Oliver R.P."/>
        </authorList>
    </citation>
    <scope>NUCLEOTIDE SEQUENCE [LARGE SCALE GENOMIC DNA]</scope>
    <source>
        <strain evidence="2">SN15 / ATCC MYA-4574 / FGSC 10173</strain>
    </source>
</reference>
<dbReference type="KEGG" id="pno:SNOG_12376"/>
<dbReference type="EMBL" id="CH445346">
    <property type="protein sequence ID" value="EAT80189.1"/>
    <property type="molecule type" value="Genomic_DNA"/>
</dbReference>
<dbReference type="Proteomes" id="UP000001055">
    <property type="component" value="Unassembled WGS sequence"/>
</dbReference>
<evidence type="ECO:0000313" key="2">
    <source>
        <dbReference type="Proteomes" id="UP000001055"/>
    </source>
</evidence>
<dbReference type="InParanoid" id="Q0U788"/>
<organism evidence="1 2">
    <name type="scientific">Phaeosphaeria nodorum (strain SN15 / ATCC MYA-4574 / FGSC 10173)</name>
    <name type="common">Glume blotch fungus</name>
    <name type="synonym">Parastagonospora nodorum</name>
    <dbReference type="NCBI Taxonomy" id="321614"/>
    <lineage>
        <taxon>Eukaryota</taxon>
        <taxon>Fungi</taxon>
        <taxon>Dikarya</taxon>
        <taxon>Ascomycota</taxon>
        <taxon>Pezizomycotina</taxon>
        <taxon>Dothideomycetes</taxon>
        <taxon>Pleosporomycetidae</taxon>
        <taxon>Pleosporales</taxon>
        <taxon>Pleosporineae</taxon>
        <taxon>Phaeosphaeriaceae</taxon>
        <taxon>Parastagonospora</taxon>
    </lineage>
</organism>
<name>Q0U788_PHANO</name>
<dbReference type="GeneID" id="5979508"/>
<protein>
    <submittedName>
        <fullName evidence="1">Uncharacterized protein</fullName>
    </submittedName>
</protein>
<proteinExistence type="predicted"/>